<dbReference type="Proteomes" id="UP000267145">
    <property type="component" value="Unassembled WGS sequence"/>
</dbReference>
<sequence>MNNDQFRRLVGASSSQSGSPSNGSSASTASPAGATPSALGSRQRSSIPMTPYVTRSPALLLTVVLPPMLTMSLCRRSVGGGYSSRNEFARQLAARNNPDQAQKKFRTSAPKGSRLAEGYVDRSKEREAEEEDERAARIKALEELLKKEEIDQETFEKQRDQIAGGDLSSTHLVKGLDRKLLARIRQGEDVYGDDREAPPAEEDALPTEDTEDEFDRIEVKEVQAVPNADKAEKKKGQVALIPGKKRTRDQIVAEMKAARLAAAQAAKEASLGDRFKKIGARQKAGTRIERDNKGREVMIIVDEDGHEKRKVRKVQRDFEEDERQRELMRPDKDAKPLGMEVPEIYQKQAEPAEEEDDDIFADAGDDYDPLAGMDSDSDEDEDHEHKDKTASEEEAQAADEKAAAKQAMPPPPRPKQAEAKDYFKGSKTELLSAQTRKAPSMSDPDIQAAFKRAAQLGAAAKDRKGDDEDDDMADEEARRRAEKHKKMLESSNRDDADIDMGFGTSRFEDEEDFDDTKVKLSEWGHDDDEGEDKGGKGKRKRGPKKRKGDANNAADVLRVMEQRKAAGA</sequence>
<feature type="compositionally biased region" description="Basic and acidic residues" evidence="3">
    <location>
        <begin position="558"/>
        <end position="568"/>
    </location>
</feature>
<feature type="compositionally biased region" description="Basic and acidic residues" evidence="3">
    <location>
        <begin position="314"/>
        <end position="335"/>
    </location>
</feature>
<feature type="region of interest" description="Disordered" evidence="3">
    <location>
        <begin position="189"/>
        <end position="215"/>
    </location>
</feature>
<evidence type="ECO:0000256" key="2">
    <source>
        <dbReference type="ARBA" id="ARBA00023242"/>
    </source>
</evidence>
<dbReference type="InterPro" id="IPR039896">
    <property type="entry name" value="Red-like"/>
</dbReference>
<organism evidence="5 6">
    <name type="scientific">Verticillium nonalfalfae</name>
    <dbReference type="NCBI Taxonomy" id="1051616"/>
    <lineage>
        <taxon>Eukaryota</taxon>
        <taxon>Fungi</taxon>
        <taxon>Dikarya</taxon>
        <taxon>Ascomycota</taxon>
        <taxon>Pezizomycotina</taxon>
        <taxon>Sordariomycetes</taxon>
        <taxon>Hypocreomycetidae</taxon>
        <taxon>Glomerellales</taxon>
        <taxon>Plectosphaerellaceae</taxon>
        <taxon>Verticillium</taxon>
    </lineage>
</organism>
<comment type="caution">
    <text evidence="5">The sequence shown here is derived from an EMBL/GenBank/DDBJ whole genome shotgun (WGS) entry which is preliminary data.</text>
</comment>
<proteinExistence type="predicted"/>
<keyword evidence="2" id="KW-0539">Nucleus</keyword>
<dbReference type="AlphaFoldDB" id="A0A3M9YJS1"/>
<comment type="subcellular location">
    <subcellularLocation>
        <location evidence="1">Nucleus</location>
    </subcellularLocation>
</comment>
<feature type="domain" description="RED-like N-terminal" evidence="4">
    <location>
        <begin position="109"/>
        <end position="213"/>
    </location>
</feature>
<feature type="compositionally biased region" description="Acidic residues" evidence="3">
    <location>
        <begin position="199"/>
        <end position="215"/>
    </location>
</feature>
<accession>A0A3M9YJS1</accession>
<name>A0A3M9YJS1_9PEZI</name>
<evidence type="ECO:0000256" key="3">
    <source>
        <dbReference type="SAM" id="MobiDB-lite"/>
    </source>
</evidence>
<gene>
    <name evidence="5" type="ORF">D7B24_005994</name>
</gene>
<reference evidence="5 6" key="1">
    <citation type="submission" date="2018-10" db="EMBL/GenBank/DDBJ databases">
        <title>Genome sequence of Verticillium nonalfalfae VnAa140.</title>
        <authorList>
            <person name="Stajich J.E."/>
            <person name="Kasson M.T."/>
        </authorList>
    </citation>
    <scope>NUCLEOTIDE SEQUENCE [LARGE SCALE GENOMIC DNA]</scope>
    <source>
        <strain evidence="5 6">VnAa140</strain>
    </source>
</reference>
<dbReference type="Pfam" id="PF07808">
    <property type="entry name" value="RED_N"/>
    <property type="match status" value="1"/>
</dbReference>
<feature type="region of interest" description="Disordered" evidence="3">
    <location>
        <begin position="1"/>
        <end position="49"/>
    </location>
</feature>
<feature type="compositionally biased region" description="Acidic residues" evidence="3">
    <location>
        <begin position="351"/>
        <end position="368"/>
    </location>
</feature>
<dbReference type="EMBL" id="RBVV01000004">
    <property type="protein sequence ID" value="RNJ60843.1"/>
    <property type="molecule type" value="Genomic_DNA"/>
</dbReference>
<feature type="compositionally biased region" description="Basic and acidic residues" evidence="3">
    <location>
        <begin position="189"/>
        <end position="198"/>
    </location>
</feature>
<evidence type="ECO:0000256" key="1">
    <source>
        <dbReference type="ARBA" id="ARBA00004123"/>
    </source>
</evidence>
<dbReference type="GO" id="GO:0005634">
    <property type="term" value="C:nucleus"/>
    <property type="evidence" value="ECO:0007669"/>
    <property type="project" value="UniProtKB-SubCell"/>
</dbReference>
<feature type="region of interest" description="Disordered" evidence="3">
    <location>
        <begin position="93"/>
        <end position="134"/>
    </location>
</feature>
<dbReference type="GeneID" id="39609683"/>
<evidence type="ECO:0000313" key="5">
    <source>
        <dbReference type="EMBL" id="RNJ60843.1"/>
    </source>
</evidence>
<dbReference type="RefSeq" id="XP_028499001.1">
    <property type="nucleotide sequence ID" value="XM_028640137.1"/>
</dbReference>
<dbReference type="STRING" id="1051616.A0A3M9YJS1"/>
<protein>
    <recommendedName>
        <fullName evidence="4">RED-like N-terminal domain-containing protein</fullName>
    </recommendedName>
</protein>
<feature type="region of interest" description="Disordered" evidence="3">
    <location>
        <begin position="305"/>
        <end position="568"/>
    </location>
</feature>
<dbReference type="PANTHER" id="PTHR12765">
    <property type="entry name" value="RED PROTEIN IK FACTOR CYTOKINE IK"/>
    <property type="match status" value="1"/>
</dbReference>
<feature type="compositionally biased region" description="Basic and acidic residues" evidence="3">
    <location>
        <begin position="415"/>
        <end position="427"/>
    </location>
</feature>
<keyword evidence="6" id="KW-1185">Reference proteome</keyword>
<feature type="compositionally biased region" description="Low complexity" evidence="3">
    <location>
        <begin position="11"/>
        <end position="41"/>
    </location>
</feature>
<evidence type="ECO:0000259" key="4">
    <source>
        <dbReference type="Pfam" id="PF07808"/>
    </source>
</evidence>
<feature type="compositionally biased region" description="Basic and acidic residues" evidence="3">
    <location>
        <begin position="515"/>
        <end position="524"/>
    </location>
</feature>
<evidence type="ECO:0000313" key="6">
    <source>
        <dbReference type="Proteomes" id="UP000267145"/>
    </source>
</evidence>
<feature type="compositionally biased region" description="Basic residues" evidence="3">
    <location>
        <begin position="536"/>
        <end position="547"/>
    </location>
</feature>
<dbReference type="InterPro" id="IPR012916">
    <property type="entry name" value="RED_N"/>
</dbReference>